<dbReference type="AlphaFoldDB" id="B3MS95"/>
<gene>
    <name evidence="1" type="primary">Dana\GF20841</name>
    <name evidence="1" type="synonym">dana_GLEANR_4089</name>
    <name evidence="1" type="ORF">GF20841</name>
</gene>
<evidence type="ECO:0000313" key="1">
    <source>
        <dbReference type="EMBL" id="EDV34650.2"/>
    </source>
</evidence>
<sequence length="66" mass="7097">MEVLLPFSAPFSRIISSPGYATGTRNIPLTGQPDNCASNLPAGWLSRRLSSSPDLRSMHPDADAVR</sequence>
<dbReference type="Proteomes" id="UP000007801">
    <property type="component" value="Unassembled WGS sequence"/>
</dbReference>
<keyword evidence="2" id="KW-1185">Reference proteome</keyword>
<proteinExistence type="predicted"/>
<evidence type="ECO:0000313" key="2">
    <source>
        <dbReference type="Proteomes" id="UP000007801"/>
    </source>
</evidence>
<protein>
    <submittedName>
        <fullName evidence="1">Uncharacterized protein</fullName>
    </submittedName>
</protein>
<organism evidence="1 2">
    <name type="scientific">Drosophila ananassae</name>
    <name type="common">Fruit fly</name>
    <dbReference type="NCBI Taxonomy" id="7217"/>
    <lineage>
        <taxon>Eukaryota</taxon>
        <taxon>Metazoa</taxon>
        <taxon>Ecdysozoa</taxon>
        <taxon>Arthropoda</taxon>
        <taxon>Hexapoda</taxon>
        <taxon>Insecta</taxon>
        <taxon>Pterygota</taxon>
        <taxon>Neoptera</taxon>
        <taxon>Endopterygota</taxon>
        <taxon>Diptera</taxon>
        <taxon>Brachycera</taxon>
        <taxon>Muscomorpha</taxon>
        <taxon>Ephydroidea</taxon>
        <taxon>Drosophilidae</taxon>
        <taxon>Drosophila</taxon>
        <taxon>Sophophora</taxon>
    </lineage>
</organism>
<dbReference type="InParanoid" id="B3MS95"/>
<dbReference type="EMBL" id="CH902622">
    <property type="protein sequence ID" value="EDV34650.2"/>
    <property type="molecule type" value="Genomic_DNA"/>
</dbReference>
<dbReference type="HOGENOM" id="CLU_2308871_0_0_1"/>
<name>B3MS95_DROAN</name>
<accession>B3MS95</accession>
<reference evidence="1 2" key="1">
    <citation type="journal article" date="2007" name="Nature">
        <title>Evolution of genes and genomes on the Drosophila phylogeny.</title>
        <authorList>
            <consortium name="Drosophila 12 Genomes Consortium"/>
            <person name="Clark A.G."/>
            <person name="Eisen M.B."/>
            <person name="Smith D.R."/>
            <person name="Bergman C.M."/>
            <person name="Oliver B."/>
            <person name="Markow T.A."/>
            <person name="Kaufman T.C."/>
            <person name="Kellis M."/>
            <person name="Gelbart W."/>
            <person name="Iyer V.N."/>
            <person name="Pollard D.A."/>
            <person name="Sackton T.B."/>
            <person name="Larracuente A.M."/>
            <person name="Singh N.D."/>
            <person name="Abad J.P."/>
            <person name="Abt D.N."/>
            <person name="Adryan B."/>
            <person name="Aguade M."/>
            <person name="Akashi H."/>
            <person name="Anderson W.W."/>
            <person name="Aquadro C.F."/>
            <person name="Ardell D.H."/>
            <person name="Arguello R."/>
            <person name="Artieri C.G."/>
            <person name="Barbash D.A."/>
            <person name="Barker D."/>
            <person name="Barsanti P."/>
            <person name="Batterham P."/>
            <person name="Batzoglou S."/>
            <person name="Begun D."/>
            <person name="Bhutkar A."/>
            <person name="Blanco E."/>
            <person name="Bosak S.A."/>
            <person name="Bradley R.K."/>
            <person name="Brand A.D."/>
            <person name="Brent M.R."/>
            <person name="Brooks A.N."/>
            <person name="Brown R.H."/>
            <person name="Butlin R.K."/>
            <person name="Caggese C."/>
            <person name="Calvi B.R."/>
            <person name="Bernardo de Carvalho A."/>
            <person name="Caspi A."/>
            <person name="Castrezana S."/>
            <person name="Celniker S.E."/>
            <person name="Chang J.L."/>
            <person name="Chapple C."/>
            <person name="Chatterji S."/>
            <person name="Chinwalla A."/>
            <person name="Civetta A."/>
            <person name="Clifton S.W."/>
            <person name="Comeron J.M."/>
            <person name="Costello J.C."/>
            <person name="Coyne J.A."/>
            <person name="Daub J."/>
            <person name="David R.G."/>
            <person name="Delcher A.L."/>
            <person name="Delehaunty K."/>
            <person name="Do C.B."/>
            <person name="Ebling H."/>
            <person name="Edwards K."/>
            <person name="Eickbush T."/>
            <person name="Evans J.D."/>
            <person name="Filipski A."/>
            <person name="Findeiss S."/>
            <person name="Freyhult E."/>
            <person name="Fulton L."/>
            <person name="Fulton R."/>
            <person name="Garcia A.C."/>
            <person name="Gardiner A."/>
            <person name="Garfield D.A."/>
            <person name="Garvin B.E."/>
            <person name="Gibson G."/>
            <person name="Gilbert D."/>
            <person name="Gnerre S."/>
            <person name="Godfrey J."/>
            <person name="Good R."/>
            <person name="Gotea V."/>
            <person name="Gravely B."/>
            <person name="Greenberg A.J."/>
            <person name="Griffiths-Jones S."/>
            <person name="Gross S."/>
            <person name="Guigo R."/>
            <person name="Gustafson E.A."/>
            <person name="Haerty W."/>
            <person name="Hahn M.W."/>
            <person name="Halligan D.L."/>
            <person name="Halpern A.L."/>
            <person name="Halter G.M."/>
            <person name="Han M.V."/>
            <person name="Heger A."/>
            <person name="Hillier L."/>
            <person name="Hinrichs A.S."/>
            <person name="Holmes I."/>
            <person name="Hoskins R.A."/>
            <person name="Hubisz M.J."/>
            <person name="Hultmark D."/>
            <person name="Huntley M.A."/>
            <person name="Jaffe D.B."/>
            <person name="Jagadeeshan S."/>
            <person name="Jeck W.R."/>
            <person name="Johnson J."/>
            <person name="Jones C.D."/>
            <person name="Jordan W.C."/>
            <person name="Karpen G.H."/>
            <person name="Kataoka E."/>
            <person name="Keightley P.D."/>
            <person name="Kheradpour P."/>
            <person name="Kirkness E.F."/>
            <person name="Koerich L.B."/>
            <person name="Kristiansen K."/>
            <person name="Kudrna D."/>
            <person name="Kulathinal R.J."/>
            <person name="Kumar S."/>
            <person name="Kwok R."/>
            <person name="Lander E."/>
            <person name="Langley C.H."/>
            <person name="Lapoint R."/>
            <person name="Lazzaro B.P."/>
            <person name="Lee S.J."/>
            <person name="Levesque L."/>
            <person name="Li R."/>
            <person name="Lin C.F."/>
            <person name="Lin M.F."/>
            <person name="Lindblad-Toh K."/>
            <person name="Llopart A."/>
            <person name="Long M."/>
            <person name="Low L."/>
            <person name="Lozovsky E."/>
            <person name="Lu J."/>
            <person name="Luo M."/>
            <person name="Machado C.A."/>
            <person name="Makalowski W."/>
            <person name="Marzo M."/>
            <person name="Matsuda M."/>
            <person name="Matzkin L."/>
            <person name="McAllister B."/>
            <person name="McBride C.S."/>
            <person name="McKernan B."/>
            <person name="McKernan K."/>
            <person name="Mendez-Lago M."/>
            <person name="Minx P."/>
            <person name="Mollenhauer M.U."/>
            <person name="Montooth K."/>
            <person name="Mount S.M."/>
            <person name="Mu X."/>
            <person name="Myers E."/>
            <person name="Negre B."/>
            <person name="Newfeld S."/>
            <person name="Nielsen R."/>
            <person name="Noor M.A."/>
            <person name="O'Grady P."/>
            <person name="Pachter L."/>
            <person name="Papaceit M."/>
            <person name="Parisi M.J."/>
            <person name="Parisi M."/>
            <person name="Parts L."/>
            <person name="Pedersen J.S."/>
            <person name="Pesole G."/>
            <person name="Phillippy A.M."/>
            <person name="Ponting C.P."/>
            <person name="Pop M."/>
            <person name="Porcelli D."/>
            <person name="Powell J.R."/>
            <person name="Prohaska S."/>
            <person name="Pruitt K."/>
            <person name="Puig M."/>
            <person name="Quesneville H."/>
            <person name="Ram K.R."/>
            <person name="Rand D."/>
            <person name="Rasmussen M.D."/>
            <person name="Reed L.K."/>
            <person name="Reenan R."/>
            <person name="Reily A."/>
            <person name="Remington K.A."/>
            <person name="Rieger T.T."/>
            <person name="Ritchie M.G."/>
            <person name="Robin C."/>
            <person name="Rogers Y.H."/>
            <person name="Rohde C."/>
            <person name="Rozas J."/>
            <person name="Rubenfield M.J."/>
            <person name="Ruiz A."/>
            <person name="Russo S."/>
            <person name="Salzberg S.L."/>
            <person name="Sanchez-Gracia A."/>
            <person name="Saranga D.J."/>
            <person name="Sato H."/>
            <person name="Schaeffer S.W."/>
            <person name="Schatz M.C."/>
            <person name="Schlenke T."/>
            <person name="Schwartz R."/>
            <person name="Segarra C."/>
            <person name="Singh R.S."/>
            <person name="Sirot L."/>
            <person name="Sirota M."/>
            <person name="Sisneros N.B."/>
            <person name="Smith C.D."/>
            <person name="Smith T.F."/>
            <person name="Spieth J."/>
            <person name="Stage D.E."/>
            <person name="Stark A."/>
            <person name="Stephan W."/>
            <person name="Strausberg R.L."/>
            <person name="Strempel S."/>
            <person name="Sturgill D."/>
            <person name="Sutton G."/>
            <person name="Sutton G.G."/>
            <person name="Tao W."/>
            <person name="Teichmann S."/>
            <person name="Tobari Y.N."/>
            <person name="Tomimura Y."/>
            <person name="Tsolas J.M."/>
            <person name="Valente V.L."/>
            <person name="Venter E."/>
            <person name="Venter J.C."/>
            <person name="Vicario S."/>
            <person name="Vieira F.G."/>
            <person name="Vilella A.J."/>
            <person name="Villasante A."/>
            <person name="Walenz B."/>
            <person name="Wang J."/>
            <person name="Wasserman M."/>
            <person name="Watts T."/>
            <person name="Wilson D."/>
            <person name="Wilson R.K."/>
            <person name="Wing R.A."/>
            <person name="Wolfner M.F."/>
            <person name="Wong A."/>
            <person name="Wong G.K."/>
            <person name="Wu C.I."/>
            <person name="Wu G."/>
            <person name="Yamamoto D."/>
            <person name="Yang H.P."/>
            <person name="Yang S.P."/>
            <person name="Yorke J.A."/>
            <person name="Yoshida K."/>
            <person name="Zdobnov E."/>
            <person name="Zhang P."/>
            <person name="Zhang Y."/>
            <person name="Zimin A.V."/>
            <person name="Baldwin J."/>
            <person name="Abdouelleil A."/>
            <person name="Abdulkadir J."/>
            <person name="Abebe A."/>
            <person name="Abera B."/>
            <person name="Abreu J."/>
            <person name="Acer S.C."/>
            <person name="Aftuck L."/>
            <person name="Alexander A."/>
            <person name="An P."/>
            <person name="Anderson E."/>
            <person name="Anderson S."/>
            <person name="Arachi H."/>
            <person name="Azer M."/>
            <person name="Bachantsang P."/>
            <person name="Barry A."/>
            <person name="Bayul T."/>
            <person name="Berlin A."/>
            <person name="Bessette D."/>
            <person name="Bloom T."/>
            <person name="Blye J."/>
            <person name="Boguslavskiy L."/>
            <person name="Bonnet C."/>
            <person name="Boukhgalter B."/>
            <person name="Bourzgui I."/>
            <person name="Brown A."/>
            <person name="Cahill P."/>
            <person name="Channer S."/>
            <person name="Cheshatsang Y."/>
            <person name="Chuda L."/>
            <person name="Citroen M."/>
            <person name="Collymore A."/>
            <person name="Cooke P."/>
            <person name="Costello M."/>
            <person name="D'Aco K."/>
            <person name="Daza R."/>
            <person name="De Haan G."/>
            <person name="DeGray S."/>
            <person name="DeMaso C."/>
            <person name="Dhargay N."/>
            <person name="Dooley K."/>
            <person name="Dooley E."/>
            <person name="Doricent M."/>
            <person name="Dorje P."/>
            <person name="Dorjee K."/>
            <person name="Dupes A."/>
            <person name="Elong R."/>
            <person name="Falk J."/>
            <person name="Farina A."/>
            <person name="Faro S."/>
            <person name="Ferguson D."/>
            <person name="Fisher S."/>
            <person name="Foley C.D."/>
            <person name="Franke A."/>
            <person name="Friedrich D."/>
            <person name="Gadbois L."/>
            <person name="Gearin G."/>
            <person name="Gearin C.R."/>
            <person name="Giannoukos G."/>
            <person name="Goode T."/>
            <person name="Graham J."/>
            <person name="Grandbois E."/>
            <person name="Grewal S."/>
            <person name="Gyaltsen K."/>
            <person name="Hafez N."/>
            <person name="Hagos B."/>
            <person name="Hall J."/>
            <person name="Henson C."/>
            <person name="Hollinger A."/>
            <person name="Honan T."/>
            <person name="Huard M.D."/>
            <person name="Hughes L."/>
            <person name="Hurhula B."/>
            <person name="Husby M.E."/>
            <person name="Kamat A."/>
            <person name="Kanga B."/>
            <person name="Kashin S."/>
            <person name="Khazanovich D."/>
            <person name="Kisner P."/>
            <person name="Lance K."/>
            <person name="Lara M."/>
            <person name="Lee W."/>
            <person name="Lennon N."/>
            <person name="Letendre F."/>
            <person name="LeVine R."/>
            <person name="Lipovsky A."/>
            <person name="Liu X."/>
            <person name="Liu J."/>
            <person name="Liu S."/>
            <person name="Lokyitsang T."/>
            <person name="Lokyitsang Y."/>
            <person name="Lubonja R."/>
            <person name="Lui A."/>
            <person name="MacDonald P."/>
            <person name="Magnisalis V."/>
            <person name="Maru K."/>
            <person name="Matthews C."/>
            <person name="McCusker W."/>
            <person name="McDonough S."/>
            <person name="Mehta T."/>
            <person name="Meldrim J."/>
            <person name="Meneus L."/>
            <person name="Mihai O."/>
            <person name="Mihalev A."/>
            <person name="Mihova T."/>
            <person name="Mittelman R."/>
            <person name="Mlenga V."/>
            <person name="Montmayeur A."/>
            <person name="Mulrain L."/>
            <person name="Navidi A."/>
            <person name="Naylor J."/>
            <person name="Negash T."/>
            <person name="Nguyen T."/>
            <person name="Nguyen N."/>
            <person name="Nicol R."/>
            <person name="Norbu C."/>
            <person name="Norbu N."/>
            <person name="Novod N."/>
            <person name="O'Neill B."/>
            <person name="Osman S."/>
            <person name="Markiewicz E."/>
            <person name="Oyono O.L."/>
            <person name="Patti C."/>
            <person name="Phunkhang P."/>
            <person name="Pierre F."/>
            <person name="Priest M."/>
            <person name="Raghuraman S."/>
            <person name="Rege F."/>
            <person name="Reyes R."/>
            <person name="Rise C."/>
            <person name="Rogov P."/>
            <person name="Ross K."/>
            <person name="Ryan E."/>
            <person name="Settipalli S."/>
            <person name="Shea T."/>
            <person name="Sherpa N."/>
            <person name="Shi L."/>
            <person name="Shih D."/>
            <person name="Sparrow T."/>
            <person name="Spaulding J."/>
            <person name="Stalker J."/>
            <person name="Stange-Thomann N."/>
            <person name="Stavropoulos S."/>
            <person name="Stone C."/>
            <person name="Strader C."/>
            <person name="Tesfaye S."/>
            <person name="Thomson T."/>
            <person name="Thoulutsang Y."/>
            <person name="Thoulutsang D."/>
            <person name="Topham K."/>
            <person name="Topping I."/>
            <person name="Tsamla T."/>
            <person name="Vassiliev H."/>
            <person name="Vo A."/>
            <person name="Wangchuk T."/>
            <person name="Wangdi T."/>
            <person name="Weiand M."/>
            <person name="Wilkinson J."/>
            <person name="Wilson A."/>
            <person name="Yadav S."/>
            <person name="Young G."/>
            <person name="Yu Q."/>
            <person name="Zembek L."/>
            <person name="Zhong D."/>
            <person name="Zimmer A."/>
            <person name="Zwirko Z."/>
            <person name="Jaffe D.B."/>
            <person name="Alvarez P."/>
            <person name="Brockman W."/>
            <person name="Butler J."/>
            <person name="Chin C."/>
            <person name="Gnerre S."/>
            <person name="Grabherr M."/>
            <person name="Kleber M."/>
            <person name="Mauceli E."/>
            <person name="MacCallum I."/>
        </authorList>
    </citation>
    <scope>NUCLEOTIDE SEQUENCE [LARGE SCALE GENOMIC DNA]</scope>
    <source>
        <strain evidence="2">Tucson 14024-0371.13</strain>
    </source>
</reference>